<dbReference type="Proteomes" id="UP001647509">
    <property type="component" value="Unassembled WGS sequence"/>
</dbReference>
<organism evidence="1 2">
    <name type="scientific">Pseudotamlana agarivorans</name>
    <dbReference type="NCBI Taxonomy" id="481183"/>
    <lineage>
        <taxon>Bacteria</taxon>
        <taxon>Pseudomonadati</taxon>
        <taxon>Bacteroidota</taxon>
        <taxon>Flavobacteriia</taxon>
        <taxon>Flavobacteriales</taxon>
        <taxon>Flavobacteriaceae</taxon>
        <taxon>Pseudotamlana</taxon>
    </lineage>
</organism>
<gene>
    <name evidence="1" type="primary">gdhA</name>
    <name evidence="1" type="ORF">KO493_03875</name>
</gene>
<reference evidence="1" key="1">
    <citation type="submission" date="2021-05" db="EMBL/GenBank/DDBJ databases">
        <title>Draft genomes of bacteria isolated from model marine particles.</title>
        <authorList>
            <person name="Datta M.S."/>
            <person name="Schwartzman J.A."/>
            <person name="Enke T.N."/>
            <person name="Saavedra J."/>
            <person name="Cermak N."/>
            <person name="Cordero O.X."/>
        </authorList>
    </citation>
    <scope>NUCLEOTIDE SEQUENCE</scope>
    <source>
        <strain evidence="1">I2M19</strain>
    </source>
</reference>
<accession>A0ACC5U685</accession>
<protein>
    <submittedName>
        <fullName evidence="1">NADP-specific glutamate dehydrogenase</fullName>
        <ecNumber evidence="1">1.4.1.4</ecNumber>
    </submittedName>
</protein>
<keyword evidence="2" id="KW-1185">Reference proteome</keyword>
<evidence type="ECO:0000313" key="1">
    <source>
        <dbReference type="EMBL" id="MBU2949832.1"/>
    </source>
</evidence>
<dbReference type="EC" id="1.4.1.4" evidence="1"/>
<name>A0ACC5U685_9FLAO</name>
<dbReference type="EMBL" id="JAHKPD010000008">
    <property type="protein sequence ID" value="MBU2949832.1"/>
    <property type="molecule type" value="Genomic_DNA"/>
</dbReference>
<evidence type="ECO:0000313" key="2">
    <source>
        <dbReference type="Proteomes" id="UP001647509"/>
    </source>
</evidence>
<keyword evidence="1" id="KW-0560">Oxidoreductase</keyword>
<comment type="caution">
    <text evidence="1">The sequence shown here is derived from an EMBL/GenBank/DDBJ whole genome shotgun (WGS) entry which is preliminary data.</text>
</comment>
<sequence>MKSKVKAFLDLVKERNGHESEFLQAVEEVAETVIPYIVENDIYYGKNILLRMVEPERVIMFRVCWVDDAGEIQVNRGYRIQMNSAIGPYKGGLRFHPTVNLSILKFLAFEQVFKNSLTTLPMGGGKGGSDFDPKGKSDNEIMRFCHAFMGELFRHIGHNTDVPAGDIGVGAREIGFLFGMYKKISNGFTGVLTGKGMSWGGSLIRPEATGYGTVYFAQKMLETKGQDFEGKSVVISGSGNVAQYAAEKVLQLGGKVLTLSDSSGYIYDADGINAEKLAHVMELKNVKRARINAYLDTYPNAKFVKGKTPWEIGCDIAMPCATQNELHENDAEALLKNGCICVAEGANMPSTKEAVAAFHKAKILFAPGKASNAGGVATSGLEMTQNSLRFKWTRDEVDSKLKDIMGDIHKSCIEYGTDDDGYVDYVRGANIAGFVKVADAMLAQGVV</sequence>
<proteinExistence type="predicted"/>